<evidence type="ECO:0000256" key="1">
    <source>
        <dbReference type="SAM" id="Phobius"/>
    </source>
</evidence>
<proteinExistence type="predicted"/>
<feature type="transmembrane region" description="Helical" evidence="1">
    <location>
        <begin position="20"/>
        <end position="44"/>
    </location>
</feature>
<name>A0ABX8WYM6_9CYAN</name>
<keyword evidence="4" id="KW-1185">Reference proteome</keyword>
<keyword evidence="1" id="KW-0472">Membrane</keyword>
<sequence>MNDDNFKNKLRNGLYSQQQIVFYIWSGAVVIHVVMICFGIALLFQGKIHDGSLTTVAGVLSQMSVGGFAKYNLSRLEKQIKGLM</sequence>
<evidence type="ECO:0000259" key="2">
    <source>
        <dbReference type="Pfam" id="PF20712"/>
    </source>
</evidence>
<evidence type="ECO:0000313" key="3">
    <source>
        <dbReference type="EMBL" id="QYX31562.1"/>
    </source>
</evidence>
<accession>A0ABX8WYM6</accession>
<dbReference type="RefSeq" id="WP_220609588.1">
    <property type="nucleotide sequence ID" value="NZ_CP080598.1"/>
</dbReference>
<feature type="domain" description="Cyanobacterial TRADD-N associated 2 transmembrane" evidence="2">
    <location>
        <begin position="16"/>
        <end position="70"/>
    </location>
</feature>
<dbReference type="Pfam" id="PF20712">
    <property type="entry name" value="CyanoTRADDas_TM"/>
    <property type="match status" value="1"/>
</dbReference>
<reference evidence="3 4" key="1">
    <citation type="journal article" date="2022" name="J. Am. Chem. Soc.">
        <title>Biosynthesis of Guanitoxin Enables Global Environmental Detection in Freshwater Cyanobacteria.</title>
        <authorList>
            <person name="Lima S.T."/>
            <person name="Fallon T.R."/>
            <person name="Cordoza J.L."/>
            <person name="Chekan J.R."/>
            <person name="Delbaje E."/>
            <person name="Hopiavuori A.R."/>
            <person name="Alvarenga D.O."/>
            <person name="Wood S.M."/>
            <person name="Luhavaya H."/>
            <person name="Baumgartner J.T."/>
            <person name="Dorr F.A."/>
            <person name="Etchegaray A."/>
            <person name="Pinto E."/>
            <person name="McKinnie S.M.K."/>
            <person name="Fiore M.F."/>
            <person name="Moore B.S."/>
        </authorList>
    </citation>
    <scope>NUCLEOTIDE SEQUENCE [LARGE SCALE GENOMIC DNA]</scope>
    <source>
        <strain evidence="3 4">ITEP-024</strain>
    </source>
</reference>
<gene>
    <name evidence="3" type="ORF">K2F26_22660</name>
</gene>
<dbReference type="EMBL" id="CP080598">
    <property type="protein sequence ID" value="QYX31562.1"/>
    <property type="molecule type" value="Genomic_DNA"/>
</dbReference>
<dbReference type="Proteomes" id="UP000826540">
    <property type="component" value="Chromosome"/>
</dbReference>
<protein>
    <recommendedName>
        <fullName evidence="2">Cyanobacterial TRADD-N associated 2 transmembrane domain-containing protein</fullName>
    </recommendedName>
</protein>
<dbReference type="InterPro" id="IPR048567">
    <property type="entry name" value="CyanoTRADDas_TM"/>
</dbReference>
<keyword evidence="1" id="KW-0812">Transmembrane</keyword>
<evidence type="ECO:0000313" key="4">
    <source>
        <dbReference type="Proteomes" id="UP000826540"/>
    </source>
</evidence>
<keyword evidence="1" id="KW-1133">Transmembrane helix</keyword>
<organism evidence="3 4">
    <name type="scientific">Sphaerospermopsis torques-reginae ITEP-024</name>
    <dbReference type="NCBI Taxonomy" id="984208"/>
    <lineage>
        <taxon>Bacteria</taxon>
        <taxon>Bacillati</taxon>
        <taxon>Cyanobacteriota</taxon>
        <taxon>Cyanophyceae</taxon>
        <taxon>Nostocales</taxon>
        <taxon>Aphanizomenonaceae</taxon>
        <taxon>Sphaerospermopsis</taxon>
        <taxon>Sphaerospermopsis torques-reginae</taxon>
    </lineage>
</organism>